<dbReference type="RefSeq" id="XP_025398110.1">
    <property type="nucleotide sequence ID" value="XM_025540395.1"/>
</dbReference>
<protein>
    <submittedName>
        <fullName evidence="11">Acetate regulatory DNA binding protein facB</fullName>
    </submittedName>
</protein>
<dbReference type="CDD" id="cd12148">
    <property type="entry name" value="fungal_TF_MHR"/>
    <property type="match status" value="1"/>
</dbReference>
<evidence type="ECO:0000256" key="2">
    <source>
        <dbReference type="ARBA" id="ARBA00022723"/>
    </source>
</evidence>
<evidence type="ECO:0000256" key="1">
    <source>
        <dbReference type="ARBA" id="ARBA00004123"/>
    </source>
</evidence>
<organism evidence="11 12">
    <name type="scientific">Aspergillus heteromorphus CBS 117.55</name>
    <dbReference type="NCBI Taxonomy" id="1448321"/>
    <lineage>
        <taxon>Eukaryota</taxon>
        <taxon>Fungi</taxon>
        <taxon>Dikarya</taxon>
        <taxon>Ascomycota</taxon>
        <taxon>Pezizomycotina</taxon>
        <taxon>Eurotiomycetes</taxon>
        <taxon>Eurotiomycetidae</taxon>
        <taxon>Eurotiales</taxon>
        <taxon>Aspergillaceae</taxon>
        <taxon>Aspergillus</taxon>
        <taxon>Aspergillus subgen. Circumdati</taxon>
    </lineage>
</organism>
<dbReference type="VEuPathDB" id="FungiDB:BO70DRAFT_317745"/>
<dbReference type="Gene3D" id="4.10.240.10">
    <property type="entry name" value="Zn(2)-C6 fungal-type DNA-binding domain"/>
    <property type="match status" value="1"/>
</dbReference>
<evidence type="ECO:0000256" key="8">
    <source>
        <dbReference type="SAM" id="Coils"/>
    </source>
</evidence>
<dbReference type="GO" id="GO:0008270">
    <property type="term" value="F:zinc ion binding"/>
    <property type="evidence" value="ECO:0007669"/>
    <property type="project" value="InterPro"/>
</dbReference>
<keyword evidence="6" id="KW-0804">Transcription</keyword>
<dbReference type="CDD" id="cd00067">
    <property type="entry name" value="GAL4"/>
    <property type="match status" value="1"/>
</dbReference>
<dbReference type="PANTHER" id="PTHR46910:SF12">
    <property type="entry name" value="REGULATORY PROTEIN CAT8"/>
    <property type="match status" value="1"/>
</dbReference>
<dbReference type="OrthoDB" id="10001928at2759"/>
<evidence type="ECO:0000256" key="9">
    <source>
        <dbReference type="SAM" id="MobiDB-lite"/>
    </source>
</evidence>
<feature type="region of interest" description="Disordered" evidence="9">
    <location>
        <begin position="760"/>
        <end position="782"/>
    </location>
</feature>
<dbReference type="STRING" id="1448321.A0A317VX04"/>
<comment type="subcellular location">
    <subcellularLocation>
        <location evidence="1">Nucleus</location>
    </subcellularLocation>
</comment>
<dbReference type="GO" id="GO:0006351">
    <property type="term" value="P:DNA-templated transcription"/>
    <property type="evidence" value="ECO:0007669"/>
    <property type="project" value="InterPro"/>
</dbReference>
<dbReference type="GO" id="GO:0000981">
    <property type="term" value="F:DNA-binding transcription factor activity, RNA polymerase II-specific"/>
    <property type="evidence" value="ECO:0007669"/>
    <property type="project" value="InterPro"/>
</dbReference>
<dbReference type="FunFam" id="4.10.240.10:FF:000007">
    <property type="entry name" value="C6 transcription factor FacB"/>
    <property type="match status" value="1"/>
</dbReference>
<keyword evidence="8" id="KW-0175">Coiled coil</keyword>
<keyword evidence="3" id="KW-0862">Zinc</keyword>
<feature type="compositionally biased region" description="Polar residues" evidence="9">
    <location>
        <begin position="637"/>
        <end position="648"/>
    </location>
</feature>
<dbReference type="Pfam" id="PF04082">
    <property type="entry name" value="Fungal_trans"/>
    <property type="match status" value="1"/>
</dbReference>
<evidence type="ECO:0000256" key="5">
    <source>
        <dbReference type="ARBA" id="ARBA00023125"/>
    </source>
</evidence>
<evidence type="ECO:0000256" key="3">
    <source>
        <dbReference type="ARBA" id="ARBA00022833"/>
    </source>
</evidence>
<sequence length="853" mass="93810">MPGILPMKVIKVGGNSQSRIAQACDRCRSKKIRCDGVRPCCSQCANVGFECKTSDKLSRRAFPRGYTESLEERVRALESEVRDLKNLLDEKDEKIDVLSRIHSFSPASRQKTNAPDAVESVIQVRQPLQPDGVADAEVAGVSTTRAFVDTFTNRLVDQKRLPPGVSIKTLTTPPPAISHSPVDQAIKTAPRLVSDQLINIFFQEWAPLYPVVHRPTILKAYGQYLSSTESLDDNKHDLAQLNLIFGIAALASVSRTNQDPTFFEDNWSPILESISGNISVSTLQCYVLAQMYCMTKGDYASLLRYRSLAVGLCQQLRLHQSQKRFSSNALVAETRKKVFWCQYALDRFTAVLTGLPVILRESDVKTEYPEDVDDENVTETGFLPTLPGESTRISSAIAFFGASRVLSKVLEDIYPSDEEYDISLAKMHSVAEKLDEWEKSLPAHLRLEFSQDKPSTNVTSSRSPLLSLVYYFIRSLIHRPAVCFGEEHVRSPSILAVSDSAKHMVQILELLNERRLCLSLSINRKEFVFATGLGFLWQNIGLKRDSKLVKESQKLLTSVIVQLESESSGAAYEFSALASVLVSLNGSKYGSISRPQDMSPPAQKPSKSPKRQAQPWKARVGSASGPSQPEKSDSLSRRATISGASSHPGQRHIRSSSFASLPPDQFHAPTMSADIKSVFHSSSGGFDNGHVLSSSAPSNASGGPITVSDWEFVLSDMDRGYSNIFTGIYGGRECGEDGGPFASLTAEFSQKADPMVAPLSAPSELQGLSPEAWSASSNSDMPLNQELPPQSVLSYSDEGSAEDGVHYTDMRVSPEEQANILDPFRNVMIPAVDEEVDVDEFGLLNGWHRRLAV</sequence>
<evidence type="ECO:0000256" key="4">
    <source>
        <dbReference type="ARBA" id="ARBA00023015"/>
    </source>
</evidence>
<proteinExistence type="predicted"/>
<dbReference type="PANTHER" id="PTHR46910">
    <property type="entry name" value="TRANSCRIPTION FACTOR PDR1"/>
    <property type="match status" value="1"/>
</dbReference>
<keyword evidence="12" id="KW-1185">Reference proteome</keyword>
<dbReference type="Proteomes" id="UP000247233">
    <property type="component" value="Unassembled WGS sequence"/>
</dbReference>
<evidence type="ECO:0000256" key="6">
    <source>
        <dbReference type="ARBA" id="ARBA00023163"/>
    </source>
</evidence>
<evidence type="ECO:0000313" key="12">
    <source>
        <dbReference type="Proteomes" id="UP000247233"/>
    </source>
</evidence>
<dbReference type="Pfam" id="PF00172">
    <property type="entry name" value="Zn_clus"/>
    <property type="match status" value="1"/>
</dbReference>
<dbReference type="InterPro" id="IPR007219">
    <property type="entry name" value="XnlR_reg_dom"/>
</dbReference>
<gene>
    <name evidence="11" type="ORF">BO70DRAFT_317745</name>
</gene>
<evidence type="ECO:0000313" key="11">
    <source>
        <dbReference type="EMBL" id="PWY77537.1"/>
    </source>
</evidence>
<dbReference type="GO" id="GO:0005634">
    <property type="term" value="C:nucleus"/>
    <property type="evidence" value="ECO:0007669"/>
    <property type="project" value="UniProtKB-SubCell"/>
</dbReference>
<dbReference type="SUPFAM" id="SSF57701">
    <property type="entry name" value="Zn2/Cys6 DNA-binding domain"/>
    <property type="match status" value="1"/>
</dbReference>
<dbReference type="SMART" id="SM00066">
    <property type="entry name" value="GAL4"/>
    <property type="match status" value="1"/>
</dbReference>
<name>A0A317VX04_9EURO</name>
<feature type="domain" description="Zn(2)-C6 fungal-type" evidence="10">
    <location>
        <begin position="23"/>
        <end position="53"/>
    </location>
</feature>
<feature type="coiled-coil region" evidence="8">
    <location>
        <begin position="67"/>
        <end position="101"/>
    </location>
</feature>
<accession>A0A317VX04</accession>
<dbReference type="AlphaFoldDB" id="A0A317VX04"/>
<evidence type="ECO:0000259" key="10">
    <source>
        <dbReference type="PROSITE" id="PS50048"/>
    </source>
</evidence>
<keyword evidence="2" id="KW-0479">Metal-binding</keyword>
<dbReference type="EMBL" id="MSFL01000018">
    <property type="protein sequence ID" value="PWY77537.1"/>
    <property type="molecule type" value="Genomic_DNA"/>
</dbReference>
<dbReference type="InterPro" id="IPR001138">
    <property type="entry name" value="Zn2Cys6_DnaBD"/>
</dbReference>
<feature type="region of interest" description="Disordered" evidence="9">
    <location>
        <begin position="592"/>
        <end position="665"/>
    </location>
</feature>
<dbReference type="SMART" id="SM00906">
    <property type="entry name" value="Fungal_trans"/>
    <property type="match status" value="1"/>
</dbReference>
<dbReference type="PROSITE" id="PS50048">
    <property type="entry name" value="ZN2_CY6_FUNGAL_2"/>
    <property type="match status" value="1"/>
</dbReference>
<dbReference type="CDD" id="cd15485">
    <property type="entry name" value="ZIP_Cat8"/>
    <property type="match status" value="1"/>
</dbReference>
<keyword evidence="4" id="KW-0805">Transcription regulation</keyword>
<evidence type="ECO:0000256" key="7">
    <source>
        <dbReference type="ARBA" id="ARBA00023242"/>
    </source>
</evidence>
<dbReference type="GO" id="GO:0003677">
    <property type="term" value="F:DNA binding"/>
    <property type="evidence" value="ECO:0007669"/>
    <property type="project" value="UniProtKB-KW"/>
</dbReference>
<reference evidence="11 12" key="1">
    <citation type="submission" date="2016-12" db="EMBL/GenBank/DDBJ databases">
        <title>The genomes of Aspergillus section Nigri reveals drivers in fungal speciation.</title>
        <authorList>
            <consortium name="DOE Joint Genome Institute"/>
            <person name="Vesth T.C."/>
            <person name="Nybo J."/>
            <person name="Theobald S."/>
            <person name="Brandl J."/>
            <person name="Frisvad J.C."/>
            <person name="Nielsen K.F."/>
            <person name="Lyhne E.K."/>
            <person name="Kogle M.E."/>
            <person name="Kuo A."/>
            <person name="Riley R."/>
            <person name="Clum A."/>
            <person name="Nolan M."/>
            <person name="Lipzen A."/>
            <person name="Salamov A."/>
            <person name="Henrissat B."/>
            <person name="Wiebenga A."/>
            <person name="De Vries R.P."/>
            <person name="Grigoriev I.V."/>
            <person name="Mortensen U.H."/>
            <person name="Andersen M.R."/>
            <person name="Baker S.E."/>
        </authorList>
    </citation>
    <scope>NUCLEOTIDE SEQUENCE [LARGE SCALE GENOMIC DNA]</scope>
    <source>
        <strain evidence="11 12">CBS 117.55</strain>
    </source>
</reference>
<keyword evidence="7" id="KW-0539">Nucleus</keyword>
<dbReference type="InterPro" id="IPR050987">
    <property type="entry name" value="AtrR-like"/>
</dbReference>
<keyword evidence="5" id="KW-0238">DNA-binding</keyword>
<comment type="caution">
    <text evidence="11">The sequence shown here is derived from an EMBL/GenBank/DDBJ whole genome shotgun (WGS) entry which is preliminary data.</text>
</comment>
<dbReference type="PROSITE" id="PS00463">
    <property type="entry name" value="ZN2_CY6_FUNGAL_1"/>
    <property type="match status" value="1"/>
</dbReference>
<dbReference type="InterPro" id="IPR036864">
    <property type="entry name" value="Zn2-C6_fun-type_DNA-bd_sf"/>
</dbReference>
<dbReference type="GeneID" id="37062632"/>
<dbReference type="GO" id="GO:0009893">
    <property type="term" value="P:positive regulation of metabolic process"/>
    <property type="evidence" value="ECO:0007669"/>
    <property type="project" value="UniProtKB-ARBA"/>
</dbReference>